<dbReference type="EMBL" id="JACCBW010000001">
    <property type="protein sequence ID" value="NYE36097.1"/>
    <property type="molecule type" value="Genomic_DNA"/>
</dbReference>
<feature type="compositionally biased region" description="Basic and acidic residues" evidence="1">
    <location>
        <begin position="425"/>
        <end position="442"/>
    </location>
</feature>
<feature type="compositionally biased region" description="Low complexity" evidence="1">
    <location>
        <begin position="294"/>
        <end position="307"/>
    </location>
</feature>
<dbReference type="Proteomes" id="UP000549911">
    <property type="component" value="Unassembled WGS sequence"/>
</dbReference>
<sequence length="455" mass="45605">MPGYYETQVRRALLTVGDADVLNEMATGWRTSIRDLNTVDDRLARAIRGLRDRDQLGDQTRDAAIGAFREMRDYVADQRLMLGKTAQALDAAGGALGQVKALVRSWDRAGDPTPPGRPPVADPAQEDQTEYWRLATLHRRQSVAYAAEVQQREDEARDAWESLNRIFGTAEDKIRSAHGIPREERPTTEPPPVYPPPDWPGPEPQPPVAGWPPLPPWPPVDEKPPPGPKPGPGPGPGLPPGGPGPGLSPGVPPAPEPGPGHPQPGGGSHPGQPSAPSHPTTTVAGSAQSGVTYAPGGAAPAAFSPGSAAGGLGAPMAMPSLGGAAGAAAGTAAGAAMRGAAGAGGAGAGARAGGAGAARGGAQSAKGTAKGAAGSSSGRGGSRGGGRSGGRGLVGGKGSQQAARQAKSERGAGGAGGRGGRGGRRKDGGPVERDGLLGTDDHWLDDEGTAPDVLR</sequence>
<reference evidence="2 3" key="1">
    <citation type="submission" date="2020-07" db="EMBL/GenBank/DDBJ databases">
        <authorList>
            <person name="Partida-Martinez L."/>
            <person name="Huntemann M."/>
            <person name="Clum A."/>
            <person name="Wang J."/>
            <person name="Palaniappan K."/>
            <person name="Ritter S."/>
            <person name="Chen I.-M."/>
            <person name="Stamatis D."/>
            <person name="Reddy T."/>
            <person name="O'Malley R."/>
            <person name="Daum C."/>
            <person name="Shapiro N."/>
            <person name="Ivanova N."/>
            <person name="Kyrpides N."/>
            <person name="Woyke T."/>
        </authorList>
    </citation>
    <scope>NUCLEOTIDE SEQUENCE [LARGE SCALE GENOMIC DNA]</scope>
    <source>
        <strain evidence="2 3">AT2.17</strain>
    </source>
</reference>
<feature type="compositionally biased region" description="Pro residues" evidence="1">
    <location>
        <begin position="112"/>
        <end position="121"/>
    </location>
</feature>
<gene>
    <name evidence="2" type="ORF">F4692_001201</name>
</gene>
<protein>
    <submittedName>
        <fullName evidence="2">Uncharacterized protein</fullName>
    </submittedName>
</protein>
<proteinExistence type="predicted"/>
<feature type="compositionally biased region" description="Basic and acidic residues" evidence="1">
    <location>
        <begin position="172"/>
        <end position="187"/>
    </location>
</feature>
<dbReference type="AlphaFoldDB" id="A0A7Y9H176"/>
<reference evidence="2 3" key="2">
    <citation type="submission" date="2020-08" db="EMBL/GenBank/DDBJ databases">
        <title>The Agave Microbiome: Exploring the role of microbial communities in plant adaptations to desert environments.</title>
        <authorList>
            <person name="Partida-Martinez L.P."/>
        </authorList>
    </citation>
    <scope>NUCLEOTIDE SEQUENCE [LARGE SCALE GENOMIC DNA]</scope>
    <source>
        <strain evidence="2 3">AT2.17</strain>
    </source>
</reference>
<evidence type="ECO:0000256" key="1">
    <source>
        <dbReference type="SAM" id="MobiDB-lite"/>
    </source>
</evidence>
<feature type="compositionally biased region" description="Gly residues" evidence="1">
    <location>
        <begin position="377"/>
        <end position="398"/>
    </location>
</feature>
<feature type="compositionally biased region" description="Low complexity" evidence="1">
    <location>
        <begin position="360"/>
        <end position="376"/>
    </location>
</feature>
<keyword evidence="3" id="KW-1185">Reference proteome</keyword>
<evidence type="ECO:0000313" key="2">
    <source>
        <dbReference type="EMBL" id="NYE36097.1"/>
    </source>
</evidence>
<feature type="compositionally biased region" description="Polar residues" evidence="1">
    <location>
        <begin position="280"/>
        <end position="291"/>
    </location>
</feature>
<feature type="compositionally biased region" description="Gly residues" evidence="1">
    <location>
        <begin position="411"/>
        <end position="420"/>
    </location>
</feature>
<name>A0A7Y9H176_9ACTN</name>
<dbReference type="RefSeq" id="WP_179618676.1">
    <property type="nucleotide sequence ID" value="NZ_JACCBW010000001.1"/>
</dbReference>
<feature type="region of interest" description="Disordered" evidence="1">
    <location>
        <begin position="106"/>
        <end position="126"/>
    </location>
</feature>
<evidence type="ECO:0000313" key="3">
    <source>
        <dbReference type="Proteomes" id="UP000549911"/>
    </source>
</evidence>
<comment type="caution">
    <text evidence="2">The sequence shown here is derived from an EMBL/GenBank/DDBJ whole genome shotgun (WGS) entry which is preliminary data.</text>
</comment>
<feature type="region of interest" description="Disordered" evidence="1">
    <location>
        <begin position="172"/>
        <end position="455"/>
    </location>
</feature>
<feature type="compositionally biased region" description="Pro residues" evidence="1">
    <location>
        <begin position="188"/>
        <end position="243"/>
    </location>
</feature>
<feature type="compositionally biased region" description="Gly residues" evidence="1">
    <location>
        <begin position="341"/>
        <end position="359"/>
    </location>
</feature>
<organism evidence="2 3">
    <name type="scientific">Nocardioides cavernae</name>
    <dbReference type="NCBI Taxonomy" id="1921566"/>
    <lineage>
        <taxon>Bacteria</taxon>
        <taxon>Bacillati</taxon>
        <taxon>Actinomycetota</taxon>
        <taxon>Actinomycetes</taxon>
        <taxon>Propionibacteriales</taxon>
        <taxon>Nocardioidaceae</taxon>
        <taxon>Nocardioides</taxon>
    </lineage>
</organism>
<feature type="compositionally biased region" description="Low complexity" evidence="1">
    <location>
        <begin position="270"/>
        <end position="279"/>
    </location>
</feature>
<feature type="compositionally biased region" description="Pro residues" evidence="1">
    <location>
        <begin position="250"/>
        <end position="262"/>
    </location>
</feature>
<feature type="compositionally biased region" description="Low complexity" evidence="1">
    <location>
        <begin position="314"/>
        <end position="340"/>
    </location>
</feature>
<accession>A0A7Y9H176</accession>